<keyword evidence="3" id="KW-1185">Reference proteome</keyword>
<dbReference type="Proteomes" id="UP000274822">
    <property type="component" value="Unassembled WGS sequence"/>
</dbReference>
<evidence type="ECO:0000313" key="2">
    <source>
        <dbReference type="EMBL" id="RUS33193.1"/>
    </source>
</evidence>
<dbReference type="PANTHER" id="PTHR48100:SF15">
    <property type="entry name" value="SEDOHEPTULOSE 1,7-BISPHOSPHATASE"/>
    <property type="match status" value="1"/>
</dbReference>
<name>A0A433QTS8_9FUNG</name>
<dbReference type="PANTHER" id="PTHR48100">
    <property type="entry name" value="BROAD-SPECIFICITY PHOSPHATASE YOR283W-RELATED"/>
    <property type="match status" value="1"/>
</dbReference>
<gene>
    <name evidence="2" type="ORF">BC938DRAFT_472674</name>
</gene>
<accession>A0A433QTS8</accession>
<dbReference type="InterPro" id="IPR013078">
    <property type="entry name" value="His_Pase_superF_clade-1"/>
</dbReference>
<dbReference type="SMART" id="SM00855">
    <property type="entry name" value="PGAM"/>
    <property type="match status" value="1"/>
</dbReference>
<organism evidence="2 3">
    <name type="scientific">Jimgerdemannia flammicorona</name>
    <dbReference type="NCBI Taxonomy" id="994334"/>
    <lineage>
        <taxon>Eukaryota</taxon>
        <taxon>Fungi</taxon>
        <taxon>Fungi incertae sedis</taxon>
        <taxon>Mucoromycota</taxon>
        <taxon>Mucoromycotina</taxon>
        <taxon>Endogonomycetes</taxon>
        <taxon>Endogonales</taxon>
        <taxon>Endogonaceae</taxon>
        <taxon>Jimgerdemannia</taxon>
    </lineage>
</organism>
<dbReference type="Gene3D" id="3.40.50.1240">
    <property type="entry name" value="Phosphoglycerate mutase-like"/>
    <property type="match status" value="1"/>
</dbReference>
<dbReference type="CDD" id="cd07067">
    <property type="entry name" value="HP_PGM_like"/>
    <property type="match status" value="1"/>
</dbReference>
<dbReference type="SUPFAM" id="SSF53254">
    <property type="entry name" value="Phosphoglycerate mutase-like"/>
    <property type="match status" value="1"/>
</dbReference>
<comment type="caution">
    <text evidence="2">The sequence shown here is derived from an EMBL/GenBank/DDBJ whole genome shotgun (WGS) entry which is preliminary data.</text>
</comment>
<dbReference type="InterPro" id="IPR050275">
    <property type="entry name" value="PGM_Phosphatase"/>
</dbReference>
<protein>
    <submittedName>
        <fullName evidence="2">Phosphoglycerate mutase protein</fullName>
    </submittedName>
</protein>
<evidence type="ECO:0000313" key="3">
    <source>
        <dbReference type="Proteomes" id="UP000274822"/>
    </source>
</evidence>
<sequence length="248" mass="28147">MAPRLPMVYIVRHGTFVSLQQCLTTRFDTSAPNASPIPGETEWSKSGQHTSLTDIPLTENGIRQAKSLSYFVFENPHQDFVEHARISRRMCSPLKRAKDTLGYLKFENAENLKIEIDPDLTEWNYGDYEGIRTREIQETRPGWNIFDAGCPGGETAADVAARCDRVIGRIREHHTQCAVDDNINADVLVVAHSHLLRVFMARWLGLKPENGRYWVLDTASLSILGYEHDLTEPVIKALNVTSHLWFRG</sequence>
<proteinExistence type="predicted"/>
<feature type="region of interest" description="Disordered" evidence="1">
    <location>
        <begin position="30"/>
        <end position="49"/>
    </location>
</feature>
<dbReference type="InterPro" id="IPR029033">
    <property type="entry name" value="His_PPase_superfam"/>
</dbReference>
<dbReference type="GO" id="GO:0016791">
    <property type="term" value="F:phosphatase activity"/>
    <property type="evidence" value="ECO:0007669"/>
    <property type="project" value="TreeGrafter"/>
</dbReference>
<reference evidence="2 3" key="1">
    <citation type="journal article" date="2018" name="New Phytol.">
        <title>Phylogenomics of Endogonaceae and evolution of mycorrhizas within Mucoromycota.</title>
        <authorList>
            <person name="Chang Y."/>
            <person name="Desiro A."/>
            <person name="Na H."/>
            <person name="Sandor L."/>
            <person name="Lipzen A."/>
            <person name="Clum A."/>
            <person name="Barry K."/>
            <person name="Grigoriev I.V."/>
            <person name="Martin F.M."/>
            <person name="Stajich J.E."/>
            <person name="Smith M.E."/>
            <person name="Bonito G."/>
            <person name="Spatafora J.W."/>
        </authorList>
    </citation>
    <scope>NUCLEOTIDE SEQUENCE [LARGE SCALE GENOMIC DNA]</scope>
    <source>
        <strain evidence="2 3">AD002</strain>
    </source>
</reference>
<evidence type="ECO:0000256" key="1">
    <source>
        <dbReference type="SAM" id="MobiDB-lite"/>
    </source>
</evidence>
<dbReference type="Pfam" id="PF00300">
    <property type="entry name" value="His_Phos_1"/>
    <property type="match status" value="1"/>
</dbReference>
<dbReference type="EMBL" id="RBNJ01001405">
    <property type="protein sequence ID" value="RUS33193.1"/>
    <property type="molecule type" value="Genomic_DNA"/>
</dbReference>
<dbReference type="AlphaFoldDB" id="A0A433QTS8"/>